<dbReference type="AlphaFoldDB" id="A0A2G6E5S1"/>
<comment type="caution">
    <text evidence="2">The sequence shown here is derived from an EMBL/GenBank/DDBJ whole genome shotgun (WGS) entry which is preliminary data.</text>
</comment>
<organism evidence="2 3">
    <name type="scientific">candidate division KSB3 bacterium</name>
    <dbReference type="NCBI Taxonomy" id="2044937"/>
    <lineage>
        <taxon>Bacteria</taxon>
        <taxon>candidate division KSB3</taxon>
    </lineage>
</organism>
<evidence type="ECO:0000313" key="2">
    <source>
        <dbReference type="EMBL" id="PID57423.1"/>
    </source>
</evidence>
<proteinExistence type="predicted"/>
<evidence type="ECO:0000313" key="3">
    <source>
        <dbReference type="Proteomes" id="UP000229740"/>
    </source>
</evidence>
<protein>
    <recommendedName>
        <fullName evidence="1">DUF218 domain-containing protein</fullName>
    </recommendedName>
</protein>
<reference evidence="2 3" key="1">
    <citation type="submission" date="2017-10" db="EMBL/GenBank/DDBJ databases">
        <title>Novel microbial diversity and functional potential in the marine mammal oral microbiome.</title>
        <authorList>
            <person name="Dudek N.K."/>
            <person name="Sun C.L."/>
            <person name="Burstein D."/>
            <person name="Kantor R.S."/>
            <person name="Aliaga Goltsman D.S."/>
            <person name="Bik E.M."/>
            <person name="Thomas B.C."/>
            <person name="Banfield J.F."/>
            <person name="Relman D.A."/>
        </authorList>
    </citation>
    <scope>NUCLEOTIDE SEQUENCE [LARGE SCALE GENOMIC DNA]</scope>
    <source>
        <strain evidence="2">DOLZORAL124_49_17</strain>
    </source>
</reference>
<accession>A0A2G6E5S1</accession>
<evidence type="ECO:0000259" key="1">
    <source>
        <dbReference type="Pfam" id="PF02698"/>
    </source>
</evidence>
<gene>
    <name evidence="2" type="ORF">CSB45_07850</name>
</gene>
<dbReference type="InterPro" id="IPR003848">
    <property type="entry name" value="DUF218"/>
</dbReference>
<name>A0A2G6E5S1_9BACT</name>
<dbReference type="EMBL" id="PDPS01000027">
    <property type="protein sequence ID" value="PID57423.1"/>
    <property type="molecule type" value="Genomic_DNA"/>
</dbReference>
<dbReference type="Pfam" id="PF02698">
    <property type="entry name" value="DUF218"/>
    <property type="match status" value="1"/>
</dbReference>
<sequence>MWEVFSMDIGIVCGYGLVVDSRLQSYLRSVLDYASQHALDALILSGGHTLKDARDTEARVMWRVMQPDIARFHMFLEERSISTLHNLLYSEQLLRREAISVETLCIFCDTLRFFKVFCLSKLIFRRYHVRIVSFERKEPLLMYALQIPFTLLQCLGAVCPPVEKGILTFRSVFRKSL</sequence>
<feature type="domain" description="DUF218" evidence="1">
    <location>
        <begin position="11"/>
        <end position="99"/>
    </location>
</feature>
<dbReference type="Proteomes" id="UP000229740">
    <property type="component" value="Unassembled WGS sequence"/>
</dbReference>